<evidence type="ECO:0000313" key="2">
    <source>
        <dbReference type="EMBL" id="KAG9320831.1"/>
    </source>
</evidence>
<feature type="compositionally biased region" description="Basic and acidic residues" evidence="1">
    <location>
        <begin position="356"/>
        <end position="379"/>
    </location>
</feature>
<feature type="compositionally biased region" description="Basic residues" evidence="1">
    <location>
        <begin position="114"/>
        <end position="123"/>
    </location>
</feature>
<sequence length="472" mass="53932">MKLLSAFISHSKSSAMSSKDHHTSSSSSSRKRDRSPEDRSSSKHSRRSDRPRSDSKDRTREHSSTHSRHSNDRRQDRAKEDERDRDRKRERDSGKALRRDNDRGKDNDKSKRRDKDRKRHRSSRRSDSDESADGRSESGSDTGSGTDSESEEDELIKKAKSMIQTISEDDYFTKSAEFRLWLKQAKKKYFEDMSADDTRRYFRKFVRAWNNFELDESYYKGIRSAQLSSKGTTKYQWGFAKKIAQEDKDRVESVRDSIDTMTNVKFANEVSRLTGKSTAGALAPGSGSNGTPRRALGPSFPPSSEAQRLSRRPMTADDVAEKEERDSRSRLHHRAEMKSYRKSKEADLEELVPKATGREAMLEKRRAQTAYNRRERSPDVELPEQDLMGTGDDYKSMLAAEKRRKEMREGKRYGVQSSGDAGPAPSLPVGPSRGQAVGSVMEAKKEAYKEKEQKQLEAFRQLWAQSQAAKGL</sequence>
<dbReference type="PANTHER" id="PTHR34117:SF1">
    <property type="entry name" value="STYLE CELL-CYCLE INHIBITOR 1"/>
    <property type="match status" value="1"/>
</dbReference>
<feature type="compositionally biased region" description="Basic and acidic residues" evidence="1">
    <location>
        <begin position="322"/>
        <end position="346"/>
    </location>
</feature>
<feature type="compositionally biased region" description="Basic and acidic residues" evidence="1">
    <location>
        <begin position="392"/>
        <end position="412"/>
    </location>
</feature>
<dbReference type="Proteomes" id="UP000717515">
    <property type="component" value="Unassembled WGS sequence"/>
</dbReference>
<feature type="compositionally biased region" description="Basic and acidic residues" evidence="1">
    <location>
        <begin position="124"/>
        <end position="138"/>
    </location>
</feature>
<feature type="compositionally biased region" description="Low complexity" evidence="1">
    <location>
        <begin position="1"/>
        <end position="17"/>
    </location>
</feature>
<comment type="caution">
    <text evidence="2">The sequence shown here is derived from an EMBL/GenBank/DDBJ whole genome shotgun (WGS) entry which is preliminary data.</text>
</comment>
<name>A0A9P8A1M4_MORAP</name>
<dbReference type="AlphaFoldDB" id="A0A9P8A1M4"/>
<feature type="region of interest" description="Disordered" evidence="1">
    <location>
        <begin position="277"/>
        <end position="451"/>
    </location>
</feature>
<feature type="region of interest" description="Disordered" evidence="1">
    <location>
        <begin position="1"/>
        <end position="159"/>
    </location>
</feature>
<feature type="compositionally biased region" description="Basic and acidic residues" evidence="1">
    <location>
        <begin position="442"/>
        <end position="451"/>
    </location>
</feature>
<dbReference type="EMBL" id="JAIFTL010000254">
    <property type="protein sequence ID" value="KAG9320831.1"/>
    <property type="molecule type" value="Genomic_DNA"/>
</dbReference>
<feature type="compositionally biased region" description="Basic and acidic residues" evidence="1">
    <location>
        <begin position="48"/>
        <end position="113"/>
    </location>
</feature>
<proteinExistence type="predicted"/>
<evidence type="ECO:0000313" key="3">
    <source>
        <dbReference type="Proteomes" id="UP000717515"/>
    </source>
</evidence>
<organism evidence="2 3">
    <name type="scientific">Mortierella alpina</name>
    <name type="common">Oleaginous fungus</name>
    <name type="synonym">Mortierella renispora</name>
    <dbReference type="NCBI Taxonomy" id="64518"/>
    <lineage>
        <taxon>Eukaryota</taxon>
        <taxon>Fungi</taxon>
        <taxon>Fungi incertae sedis</taxon>
        <taxon>Mucoromycota</taxon>
        <taxon>Mortierellomycotina</taxon>
        <taxon>Mortierellomycetes</taxon>
        <taxon>Mortierellales</taxon>
        <taxon>Mortierellaceae</taxon>
        <taxon>Mortierella</taxon>
    </lineage>
</organism>
<dbReference type="PANTHER" id="PTHR34117">
    <property type="entry name" value="STYLE CELL-CYCLE INHIBITOR 1"/>
    <property type="match status" value="1"/>
</dbReference>
<accession>A0A9P8A1M4</accession>
<reference evidence="2" key="1">
    <citation type="submission" date="2021-07" db="EMBL/GenBank/DDBJ databases">
        <title>Draft genome of Mortierella alpina, strain LL118, isolated from an aspen leaf litter sample.</title>
        <authorList>
            <person name="Yang S."/>
            <person name="Vinatzer B.A."/>
        </authorList>
    </citation>
    <scope>NUCLEOTIDE SEQUENCE</scope>
    <source>
        <strain evidence="2">LL118</strain>
    </source>
</reference>
<protein>
    <submittedName>
        <fullName evidence="2">Uncharacterized protein</fullName>
    </submittedName>
</protein>
<gene>
    <name evidence="2" type="ORF">KVV02_000624</name>
</gene>
<evidence type="ECO:0000256" key="1">
    <source>
        <dbReference type="SAM" id="MobiDB-lite"/>
    </source>
</evidence>
<dbReference type="InterPro" id="IPR044688">
    <property type="entry name" value="SCI-1-like"/>
</dbReference>